<accession>A0ACB9ZV45</accession>
<sequence>MEFQTIAITLKFFLVILMGFSCSSQAYHTFHVGGKDGWVIDPSENYIHWAERNRFQVNDSLLFKYKKGYDSVLEVNKEDFYGCKKGKPIQGLKDGESEIKLDRSGPFYFISGYADNCEKGQKLIVLVLSPRSRGGATVSKAPPSVAKPAPPPSYHDDAHNSPSPSPTPVASPSIAPYHHEVSHEHDHHHHAPAPAPSTAVVYGGGGSLIGFSLTVTVAILSNLF</sequence>
<evidence type="ECO:0000313" key="2">
    <source>
        <dbReference type="Proteomes" id="UP001060085"/>
    </source>
</evidence>
<dbReference type="EMBL" id="CM044707">
    <property type="protein sequence ID" value="KAI5652498.1"/>
    <property type="molecule type" value="Genomic_DNA"/>
</dbReference>
<reference evidence="2" key="1">
    <citation type="journal article" date="2023" name="Nat. Plants">
        <title>Single-cell RNA sequencing provides a high-resolution roadmap for understanding the multicellular compartmentation of specialized metabolism.</title>
        <authorList>
            <person name="Sun S."/>
            <person name="Shen X."/>
            <person name="Li Y."/>
            <person name="Li Y."/>
            <person name="Wang S."/>
            <person name="Li R."/>
            <person name="Zhang H."/>
            <person name="Shen G."/>
            <person name="Guo B."/>
            <person name="Wei J."/>
            <person name="Xu J."/>
            <person name="St-Pierre B."/>
            <person name="Chen S."/>
            <person name="Sun C."/>
        </authorList>
    </citation>
    <scope>NUCLEOTIDE SEQUENCE [LARGE SCALE GENOMIC DNA]</scope>
</reference>
<dbReference type="Proteomes" id="UP001060085">
    <property type="component" value="Linkage Group LG07"/>
</dbReference>
<proteinExistence type="predicted"/>
<keyword evidence="2" id="KW-1185">Reference proteome</keyword>
<name>A0ACB9ZV45_CATRO</name>
<comment type="caution">
    <text evidence="1">The sequence shown here is derived from an EMBL/GenBank/DDBJ whole genome shotgun (WGS) entry which is preliminary data.</text>
</comment>
<organism evidence="1 2">
    <name type="scientific">Catharanthus roseus</name>
    <name type="common">Madagascar periwinkle</name>
    <name type="synonym">Vinca rosea</name>
    <dbReference type="NCBI Taxonomy" id="4058"/>
    <lineage>
        <taxon>Eukaryota</taxon>
        <taxon>Viridiplantae</taxon>
        <taxon>Streptophyta</taxon>
        <taxon>Embryophyta</taxon>
        <taxon>Tracheophyta</taxon>
        <taxon>Spermatophyta</taxon>
        <taxon>Magnoliopsida</taxon>
        <taxon>eudicotyledons</taxon>
        <taxon>Gunneridae</taxon>
        <taxon>Pentapetalae</taxon>
        <taxon>asterids</taxon>
        <taxon>lamiids</taxon>
        <taxon>Gentianales</taxon>
        <taxon>Apocynaceae</taxon>
        <taxon>Rauvolfioideae</taxon>
        <taxon>Vinceae</taxon>
        <taxon>Catharanthinae</taxon>
        <taxon>Catharanthus</taxon>
    </lineage>
</organism>
<gene>
    <name evidence="1" type="ORF">M9H77_29685</name>
</gene>
<evidence type="ECO:0000313" key="1">
    <source>
        <dbReference type="EMBL" id="KAI5652498.1"/>
    </source>
</evidence>
<protein>
    <submittedName>
        <fullName evidence="1">Uncharacterized protein</fullName>
    </submittedName>
</protein>